<reference evidence="1" key="1">
    <citation type="submission" date="2021-02" db="EMBL/GenBank/DDBJ databases">
        <authorList>
            <person name="Nowell W R."/>
        </authorList>
    </citation>
    <scope>NUCLEOTIDE SEQUENCE</scope>
</reference>
<protein>
    <submittedName>
        <fullName evidence="1">Uncharacterized protein</fullName>
    </submittedName>
</protein>
<proteinExistence type="predicted"/>
<sequence>MAAKIIQSTKKQFLFILYLTKDSDWSSVSCQPTDIHSSYSRRQHPTTSIGFSYHIPSTPSFASLLLIPSTVMSLAQCSYFGQSNLSAQSLIQSSTPNHQLLHTSLTLFDADILMSQFAPIANSPIVPHSPQLHHNSTFQTAIENLQR</sequence>
<dbReference type="AlphaFoldDB" id="A0A816SVR8"/>
<organism evidence="1 2">
    <name type="scientific">Rotaria magnacalcarata</name>
    <dbReference type="NCBI Taxonomy" id="392030"/>
    <lineage>
        <taxon>Eukaryota</taxon>
        <taxon>Metazoa</taxon>
        <taxon>Spiralia</taxon>
        <taxon>Gnathifera</taxon>
        <taxon>Rotifera</taxon>
        <taxon>Eurotatoria</taxon>
        <taxon>Bdelloidea</taxon>
        <taxon>Philodinida</taxon>
        <taxon>Philodinidae</taxon>
        <taxon>Rotaria</taxon>
    </lineage>
</organism>
<evidence type="ECO:0000313" key="1">
    <source>
        <dbReference type="EMBL" id="CAF2090311.1"/>
    </source>
</evidence>
<evidence type="ECO:0000313" key="2">
    <source>
        <dbReference type="Proteomes" id="UP000663856"/>
    </source>
</evidence>
<comment type="caution">
    <text evidence="1">The sequence shown here is derived from an EMBL/GenBank/DDBJ whole genome shotgun (WGS) entry which is preliminary data.</text>
</comment>
<dbReference type="Proteomes" id="UP000663856">
    <property type="component" value="Unassembled WGS sequence"/>
</dbReference>
<dbReference type="EMBL" id="CAJNRF010007310">
    <property type="protein sequence ID" value="CAF2090311.1"/>
    <property type="molecule type" value="Genomic_DNA"/>
</dbReference>
<name>A0A816SVR8_9BILA</name>
<gene>
    <name evidence="1" type="ORF">WKI299_LOCUS18013</name>
</gene>
<accession>A0A816SVR8</accession>